<feature type="compositionally biased region" description="Low complexity" evidence="1">
    <location>
        <begin position="1"/>
        <end position="18"/>
    </location>
</feature>
<evidence type="ECO:0000313" key="3">
    <source>
        <dbReference type="Proteomes" id="UP000652761"/>
    </source>
</evidence>
<gene>
    <name evidence="2" type="ORF">Taro_029938</name>
</gene>
<organism evidence="2 3">
    <name type="scientific">Colocasia esculenta</name>
    <name type="common">Wild taro</name>
    <name type="synonym">Arum esculentum</name>
    <dbReference type="NCBI Taxonomy" id="4460"/>
    <lineage>
        <taxon>Eukaryota</taxon>
        <taxon>Viridiplantae</taxon>
        <taxon>Streptophyta</taxon>
        <taxon>Embryophyta</taxon>
        <taxon>Tracheophyta</taxon>
        <taxon>Spermatophyta</taxon>
        <taxon>Magnoliopsida</taxon>
        <taxon>Liliopsida</taxon>
        <taxon>Araceae</taxon>
        <taxon>Aroideae</taxon>
        <taxon>Colocasieae</taxon>
        <taxon>Colocasia</taxon>
    </lineage>
</organism>
<sequence length="45" mass="5092">MWWGHPSLGPGQPGSSLSKTETTCSDDNIHMAWQWASLTFKQWTV</sequence>
<feature type="region of interest" description="Disordered" evidence="1">
    <location>
        <begin position="1"/>
        <end position="22"/>
    </location>
</feature>
<name>A0A843VK64_COLES</name>
<evidence type="ECO:0000313" key="2">
    <source>
        <dbReference type="EMBL" id="MQL97241.1"/>
    </source>
</evidence>
<proteinExistence type="predicted"/>
<evidence type="ECO:0000256" key="1">
    <source>
        <dbReference type="SAM" id="MobiDB-lite"/>
    </source>
</evidence>
<reference evidence="2" key="1">
    <citation type="submission" date="2017-07" db="EMBL/GenBank/DDBJ databases">
        <title>Taro Niue Genome Assembly and Annotation.</title>
        <authorList>
            <person name="Atibalentja N."/>
            <person name="Keating K."/>
            <person name="Fields C.J."/>
        </authorList>
    </citation>
    <scope>NUCLEOTIDE SEQUENCE</scope>
    <source>
        <strain evidence="2">Niue_2</strain>
        <tissue evidence="2">Leaf</tissue>
    </source>
</reference>
<keyword evidence="3" id="KW-1185">Reference proteome</keyword>
<accession>A0A843VK64</accession>
<dbReference type="Proteomes" id="UP000652761">
    <property type="component" value="Unassembled WGS sequence"/>
</dbReference>
<dbReference type="AlphaFoldDB" id="A0A843VK64"/>
<comment type="caution">
    <text evidence="2">The sequence shown here is derived from an EMBL/GenBank/DDBJ whole genome shotgun (WGS) entry which is preliminary data.</text>
</comment>
<protein>
    <submittedName>
        <fullName evidence="2">Uncharacterized protein</fullName>
    </submittedName>
</protein>
<dbReference type="EMBL" id="NMUH01002021">
    <property type="protein sequence ID" value="MQL97241.1"/>
    <property type="molecule type" value="Genomic_DNA"/>
</dbReference>